<dbReference type="InterPro" id="IPR014284">
    <property type="entry name" value="RNA_pol_sigma-70_dom"/>
</dbReference>
<gene>
    <name evidence="6" type="ORF">RBR11_04605</name>
</gene>
<evidence type="ECO:0000256" key="4">
    <source>
        <dbReference type="ARBA" id="ARBA00023163"/>
    </source>
</evidence>
<keyword evidence="2" id="KW-0731">Sigma factor</keyword>
<proteinExistence type="predicted"/>
<evidence type="ECO:0000313" key="7">
    <source>
        <dbReference type="Proteomes" id="UP001230289"/>
    </source>
</evidence>
<keyword evidence="7" id="KW-1185">Reference proteome</keyword>
<dbReference type="InterPro" id="IPR013324">
    <property type="entry name" value="RNA_pol_sigma_r3/r4-like"/>
</dbReference>
<dbReference type="Pfam" id="PF04542">
    <property type="entry name" value="Sigma70_r2"/>
    <property type="match status" value="1"/>
</dbReference>
<keyword evidence="4" id="KW-0804">Transcription</keyword>
<dbReference type="EMBL" id="JAVFCB010000002">
    <property type="protein sequence ID" value="MDQ4213188.1"/>
    <property type="molecule type" value="Genomic_DNA"/>
</dbReference>
<dbReference type="SUPFAM" id="SSF88946">
    <property type="entry name" value="Sigma2 domain of RNA polymerase sigma factors"/>
    <property type="match status" value="1"/>
</dbReference>
<dbReference type="Proteomes" id="UP001230289">
    <property type="component" value="Unassembled WGS sequence"/>
</dbReference>
<evidence type="ECO:0000256" key="1">
    <source>
        <dbReference type="ARBA" id="ARBA00023015"/>
    </source>
</evidence>
<evidence type="ECO:0000256" key="2">
    <source>
        <dbReference type="ARBA" id="ARBA00023082"/>
    </source>
</evidence>
<dbReference type="NCBIfam" id="TIGR02937">
    <property type="entry name" value="sigma70-ECF"/>
    <property type="match status" value="1"/>
</dbReference>
<evidence type="ECO:0000259" key="5">
    <source>
        <dbReference type="Pfam" id="PF04542"/>
    </source>
</evidence>
<dbReference type="Gene3D" id="1.10.1740.10">
    <property type="match status" value="1"/>
</dbReference>
<organism evidence="6 7">
    <name type="scientific">Microbacterium capsulatum</name>
    <dbReference type="NCBI Taxonomy" id="3041921"/>
    <lineage>
        <taxon>Bacteria</taxon>
        <taxon>Bacillati</taxon>
        <taxon>Actinomycetota</taxon>
        <taxon>Actinomycetes</taxon>
        <taxon>Micrococcales</taxon>
        <taxon>Microbacteriaceae</taxon>
        <taxon>Microbacterium</taxon>
    </lineage>
</organism>
<dbReference type="RefSeq" id="WP_308488123.1">
    <property type="nucleotide sequence ID" value="NZ_JAVFCB010000002.1"/>
</dbReference>
<dbReference type="InterPro" id="IPR013325">
    <property type="entry name" value="RNA_pol_sigma_r2"/>
</dbReference>
<protein>
    <submittedName>
        <fullName evidence="6">Sigma-70 family RNA polymerase sigma factor</fullName>
    </submittedName>
</protein>
<comment type="caution">
    <text evidence="6">The sequence shown here is derived from an EMBL/GenBank/DDBJ whole genome shotgun (WGS) entry which is preliminary data.</text>
</comment>
<dbReference type="InterPro" id="IPR007627">
    <property type="entry name" value="RNA_pol_sigma70_r2"/>
</dbReference>
<feature type="domain" description="RNA polymerase sigma-70 region 2" evidence="5">
    <location>
        <begin position="25"/>
        <end position="93"/>
    </location>
</feature>
<reference evidence="6 7" key="1">
    <citation type="submission" date="2023-08" db="EMBL/GenBank/DDBJ databases">
        <title>Microbacterium sp. nov., isolated from a waste landfill.</title>
        <authorList>
            <person name="Wen W."/>
        </authorList>
    </citation>
    <scope>NUCLEOTIDE SEQUENCE [LARGE SCALE GENOMIC DNA]</scope>
    <source>
        <strain evidence="6 7">ASV81</strain>
    </source>
</reference>
<sequence length="292" mass="31685">MSSLPPVSSGPEALSGDHKTPAELARENLPLAKFLAIEKARTAEHVDLDELMSAARLGLARAAMAYDPSRGIPFGAYARTQITWAMLDEMRAADPAGERGRAKIERIRVAADAVLARTGRAATVAELAKESGLGADAVAQMLQLDEMVRTATSFEAHFEADDGRQAPDFTDSVILPEHAVERSESRAMLIRVIEALPATMRQIVRGIYLEDRMVKDIAAELDVSHAYVSKMRRIALTLMREAMEAWETGASVDRSTKAKTEFFDALFGPAAQRSAERPSRPAARAGDLAIVV</sequence>
<dbReference type="PANTHER" id="PTHR30385">
    <property type="entry name" value="SIGMA FACTOR F FLAGELLAR"/>
    <property type="match status" value="1"/>
</dbReference>
<dbReference type="SUPFAM" id="SSF88659">
    <property type="entry name" value="Sigma3 and sigma4 domains of RNA polymerase sigma factors"/>
    <property type="match status" value="1"/>
</dbReference>
<dbReference type="Gene3D" id="1.20.140.160">
    <property type="match status" value="1"/>
</dbReference>
<keyword evidence="3" id="KW-0238">DNA-binding</keyword>
<evidence type="ECO:0000256" key="3">
    <source>
        <dbReference type="ARBA" id="ARBA00023125"/>
    </source>
</evidence>
<evidence type="ECO:0000313" key="6">
    <source>
        <dbReference type="EMBL" id="MDQ4213188.1"/>
    </source>
</evidence>
<accession>A0ABU0XDJ0</accession>
<name>A0ABU0XDJ0_9MICO</name>
<keyword evidence="1" id="KW-0805">Transcription regulation</keyword>